<name>A0A392TWD1_9FABA</name>
<accession>A0A392TWD1</accession>
<feature type="transmembrane region" description="Helical" evidence="1">
    <location>
        <begin position="36"/>
        <end position="60"/>
    </location>
</feature>
<dbReference type="EMBL" id="LXQA010671401">
    <property type="protein sequence ID" value="MCI65198.1"/>
    <property type="molecule type" value="Genomic_DNA"/>
</dbReference>
<comment type="caution">
    <text evidence="2">The sequence shown here is derived from an EMBL/GenBank/DDBJ whole genome shotgun (WGS) entry which is preliminary data.</text>
</comment>
<evidence type="ECO:0000313" key="3">
    <source>
        <dbReference type="Proteomes" id="UP000265520"/>
    </source>
</evidence>
<evidence type="ECO:0000256" key="1">
    <source>
        <dbReference type="SAM" id="Phobius"/>
    </source>
</evidence>
<dbReference type="Proteomes" id="UP000265520">
    <property type="component" value="Unassembled WGS sequence"/>
</dbReference>
<organism evidence="2 3">
    <name type="scientific">Trifolium medium</name>
    <dbReference type="NCBI Taxonomy" id="97028"/>
    <lineage>
        <taxon>Eukaryota</taxon>
        <taxon>Viridiplantae</taxon>
        <taxon>Streptophyta</taxon>
        <taxon>Embryophyta</taxon>
        <taxon>Tracheophyta</taxon>
        <taxon>Spermatophyta</taxon>
        <taxon>Magnoliopsida</taxon>
        <taxon>eudicotyledons</taxon>
        <taxon>Gunneridae</taxon>
        <taxon>Pentapetalae</taxon>
        <taxon>rosids</taxon>
        <taxon>fabids</taxon>
        <taxon>Fabales</taxon>
        <taxon>Fabaceae</taxon>
        <taxon>Papilionoideae</taxon>
        <taxon>50 kb inversion clade</taxon>
        <taxon>NPAAA clade</taxon>
        <taxon>Hologalegina</taxon>
        <taxon>IRL clade</taxon>
        <taxon>Trifolieae</taxon>
        <taxon>Trifolium</taxon>
    </lineage>
</organism>
<keyword evidence="3" id="KW-1185">Reference proteome</keyword>
<evidence type="ECO:0000313" key="2">
    <source>
        <dbReference type="EMBL" id="MCI65198.1"/>
    </source>
</evidence>
<keyword evidence="1" id="KW-0812">Transmembrane</keyword>
<keyword evidence="1" id="KW-1133">Transmembrane helix</keyword>
<sequence length="65" mass="7328">MSVYHVGRLSCYWLEPPSSFRWLSSLRFDGCSALNLYWYLAVSACVDLIITSPPLILGLWCGSVL</sequence>
<keyword evidence="1" id="KW-0472">Membrane</keyword>
<reference evidence="2 3" key="1">
    <citation type="journal article" date="2018" name="Front. Plant Sci.">
        <title>Red Clover (Trifolium pratense) and Zigzag Clover (T. medium) - A Picture of Genomic Similarities and Differences.</title>
        <authorList>
            <person name="Dluhosova J."/>
            <person name="Istvanek J."/>
            <person name="Nedelnik J."/>
            <person name="Repkova J."/>
        </authorList>
    </citation>
    <scope>NUCLEOTIDE SEQUENCE [LARGE SCALE GENOMIC DNA]</scope>
    <source>
        <strain evidence="3">cv. 10/8</strain>
        <tissue evidence="2">Leaf</tissue>
    </source>
</reference>
<protein>
    <submittedName>
        <fullName evidence="2">Uncharacterized protein</fullName>
    </submittedName>
</protein>
<dbReference type="AlphaFoldDB" id="A0A392TWD1"/>
<proteinExistence type="predicted"/>
<feature type="non-terminal residue" evidence="2">
    <location>
        <position position="65"/>
    </location>
</feature>